<reference evidence="1" key="1">
    <citation type="submission" date="2017-12" db="EMBL/GenBank/DDBJ databases">
        <title>FDA dAtabase for Regulatory Grade micrObial Sequences (FDA-ARGOS): Supporting development and validation of Infectious Disease Dx tests.</title>
        <authorList>
            <person name="Campos J."/>
            <person name="Goldberg B."/>
            <person name="Tallon L."/>
            <person name="Sadzewicz L."/>
            <person name="Sengamalay N."/>
            <person name="Ott S."/>
            <person name="Godinez A."/>
            <person name="Nagaraj S."/>
            <person name="Vyas G."/>
            <person name="Aluvathingal J."/>
            <person name="Nadendla S."/>
            <person name="Geyer C."/>
            <person name="Nandy P."/>
            <person name="Hobson J."/>
            <person name="Sichtig H."/>
        </authorList>
    </citation>
    <scope>NUCLEOTIDE SEQUENCE</scope>
    <source>
        <strain evidence="1">FDAARGOS_252</strain>
    </source>
</reference>
<organism evidence="1 2">
    <name type="scientific">Paracoccus yeei</name>
    <dbReference type="NCBI Taxonomy" id="147645"/>
    <lineage>
        <taxon>Bacteria</taxon>
        <taxon>Pseudomonadati</taxon>
        <taxon>Pseudomonadota</taxon>
        <taxon>Alphaproteobacteria</taxon>
        <taxon>Rhodobacterales</taxon>
        <taxon>Paracoccaceae</taxon>
        <taxon>Paracoccus</taxon>
    </lineage>
</organism>
<dbReference type="EMBL" id="CP020442">
    <property type="protein sequence ID" value="ARC38381.1"/>
    <property type="molecule type" value="Genomic_DNA"/>
</dbReference>
<evidence type="ECO:0000313" key="2">
    <source>
        <dbReference type="Proteomes" id="UP000191257"/>
    </source>
</evidence>
<protein>
    <submittedName>
        <fullName evidence="1">Uncharacterized protein</fullName>
    </submittedName>
</protein>
<gene>
    <name evidence="1" type="ORF">A6J80_20265</name>
</gene>
<dbReference type="RefSeq" id="WP_080622730.1">
    <property type="nucleotide sequence ID" value="NZ_CAWMZI010000001.1"/>
</dbReference>
<name>A0A1V0GX33_9RHOB</name>
<evidence type="ECO:0000313" key="1">
    <source>
        <dbReference type="EMBL" id="ARC38381.1"/>
    </source>
</evidence>
<dbReference type="Proteomes" id="UP000191257">
    <property type="component" value="Chromosome"/>
</dbReference>
<accession>A0A1V0GX33</accession>
<proteinExistence type="predicted"/>
<sequence>MDRAGLIVEAVTLAALDFEQRIIGLVQIKHMLDIAAGQDHDVGGEWVVMRIAVRAVRCGKAMQDAQRCGCGNLNKRGKWIFRATTA</sequence>
<keyword evidence="2" id="KW-1185">Reference proteome</keyword>
<dbReference type="AlphaFoldDB" id="A0A1V0GX33"/>
<dbReference type="KEGG" id="pye:A6J80_20265"/>